<dbReference type="EMBL" id="UXEP01000015">
    <property type="protein sequence ID" value="VDC42730.1"/>
    <property type="molecule type" value="Genomic_DNA"/>
</dbReference>
<evidence type="ECO:0000313" key="1">
    <source>
        <dbReference type="EMBL" id="VDC42730.1"/>
    </source>
</evidence>
<dbReference type="Proteomes" id="UP000280759">
    <property type="component" value="Unassembled WGS sequence"/>
</dbReference>
<keyword evidence="2" id="KW-1185">Reference proteome</keyword>
<dbReference type="AlphaFoldDB" id="A0A3P5XZD1"/>
<proteinExistence type="predicted"/>
<organism evidence="1 2">
    <name type="scientific">Streptococcus canis</name>
    <dbReference type="NCBI Taxonomy" id="1329"/>
    <lineage>
        <taxon>Bacteria</taxon>
        <taxon>Bacillati</taxon>
        <taxon>Bacillota</taxon>
        <taxon>Bacilli</taxon>
        <taxon>Lactobacillales</taxon>
        <taxon>Streptococcaceae</taxon>
        <taxon>Streptococcus</taxon>
    </lineage>
</organism>
<gene>
    <name evidence="1" type="ORF">FMV2238Y02_11810</name>
</gene>
<evidence type="ECO:0008006" key="3">
    <source>
        <dbReference type="Google" id="ProtNLM"/>
    </source>
</evidence>
<sequence>MTLIASTASPYKFPRVVVEAITDQMVADDFETVEQLNPLSQVMQPKVVVGLQEPAICHSLLVKTKEMQTAVEDYLDL</sequence>
<accession>A0A3P5XZD1</accession>
<dbReference type="RefSeq" id="WP_375804138.1">
    <property type="nucleotide sequence ID" value="NZ_CP053792.1"/>
</dbReference>
<protein>
    <recommendedName>
        <fullName evidence="3">Threonine synthase</fullName>
    </recommendedName>
</protein>
<name>A0A3P5XZD1_STRCB</name>
<reference evidence="1 2" key="1">
    <citation type="submission" date="2018-10" db="EMBL/GenBank/DDBJ databases">
        <authorList>
            <consortium name="Molecular Microbiology and Infection Unit (UMMI)"/>
            <person name="Machado M."/>
        </authorList>
    </citation>
    <scope>NUCLEOTIDE SEQUENCE [LARGE SCALE GENOMIC DNA]</scope>
    <source>
        <strain evidence="1">FMV2238.02</strain>
    </source>
</reference>
<evidence type="ECO:0000313" key="2">
    <source>
        <dbReference type="Proteomes" id="UP000280759"/>
    </source>
</evidence>